<keyword evidence="1" id="KW-0175">Coiled coil</keyword>
<reference evidence="3 4" key="1">
    <citation type="journal article" date="2013" name="PLoS Genet.">
        <title>The genome and development-dependent transcriptomes of Pyronema confluens: a window into fungal evolution.</title>
        <authorList>
            <person name="Traeger S."/>
            <person name="Altegoer F."/>
            <person name="Freitag M."/>
            <person name="Gabaldon T."/>
            <person name="Kempken F."/>
            <person name="Kumar A."/>
            <person name="Marcet-Houben M."/>
            <person name="Poggeler S."/>
            <person name="Stajich J.E."/>
            <person name="Nowrousian M."/>
        </authorList>
    </citation>
    <scope>NUCLEOTIDE SEQUENCE [LARGE SCALE GENOMIC DNA]</scope>
    <source>
        <strain evidence="4">CBS 100304</strain>
        <tissue evidence="3">Vegetative mycelium</tissue>
    </source>
</reference>
<dbReference type="PANTHER" id="PTHR28190:SF1">
    <property type="entry name" value="NUCLEAR MIGRATION PROTEIN NUM1"/>
    <property type="match status" value="1"/>
</dbReference>
<proteinExistence type="predicted"/>
<dbReference type="GO" id="GO:0005938">
    <property type="term" value="C:cell cortex"/>
    <property type="evidence" value="ECO:0007669"/>
    <property type="project" value="TreeGrafter"/>
</dbReference>
<dbReference type="InterPro" id="IPR053005">
    <property type="entry name" value="Nuclear_Pos-Cytoskel_Interact"/>
</dbReference>
<dbReference type="GO" id="GO:0015631">
    <property type="term" value="F:tubulin binding"/>
    <property type="evidence" value="ECO:0007669"/>
    <property type="project" value="TreeGrafter"/>
</dbReference>
<feature type="compositionally biased region" description="Acidic residues" evidence="2">
    <location>
        <begin position="620"/>
        <end position="636"/>
    </location>
</feature>
<feature type="region of interest" description="Disordered" evidence="2">
    <location>
        <begin position="1"/>
        <end position="38"/>
    </location>
</feature>
<dbReference type="eggNOG" id="ENOG502QWQU">
    <property type="taxonomic scope" value="Eukaryota"/>
</dbReference>
<dbReference type="OrthoDB" id="2149224at2759"/>
<feature type="compositionally biased region" description="Basic and acidic residues" evidence="2">
    <location>
        <begin position="335"/>
        <end position="346"/>
    </location>
</feature>
<sequence>MDDPFLSPRRGGGDTSSSSVPLDLDAPPILTRATTSPAQLKRTLQAHLAETRKRLEGAGQLGKKLVQQEEDIESRLRELEESGGKIDSGLKDKLAALEKDYNDVGRETTRAMLTNRVVAGQENGNVMASPAAATLSSHGAASPNKAASSRRARNQPSRQHDLEFAAELGQGLIAEVRKLQGLLSERDETLKIVQLEKSRLELHVAGIESRLRSLDDNEQKFKEENWNLELLIQDLNAQASEQKETEHRLQGHLRELEYEKNQAIKELDNMKIKFEKVNEELEVTSRHNESEINVLKRALATAEAEKENLQSKVKDLEVELEESHSISMRLRIQQERREAEEKRDPFDLPPPEDDDPEESPPQSPTKHTPRHGQLEAETLKSSLHHAHRLIQNLRSNMHREKTEKNELKRLLQETRDELESVRNGNFSATTPKEKRRRPDGTFKKLPKASVALLGISRKSKDEVVDVEHPKPQRSRERMRPIHDDEWEEAQEEISSEYGRAPGAYISSVAPTDNEDDTAFDTAYEKDATDHENDLTETEAYHTVHELDSPIRDEPTSADELTETEGKVHTVKPKSSGLSSRSLRPQRLAQLRHQRSSIVSTASTDDDDYDQYDPYRFTSADQDDEPYSPDGQYEDDLGALSPTINPRLKLRINRNPRGKPNRFHEASMFNQNMFGIDSSPASANSPSSFNDSPRADRFVRNTAPDIRKSLFAELGNSPGMMSTDGDDDVDETPCKRLAPALFNREILPVDYEQEVEMVDSGMMTEEPYPEVPMLVQDEDGMSDRPSTAGTVVGAAAALLGGDEKEAEIPRDPVVMCDTGMQWEELEEYKIYYAETSVQAEEIIVPVEMKEISIQAEEIIVPVKMVETFVQAEEIVVPVEVLSASTQSDPEPVVVLPELIHFGTQSDPEPEVVLPEQVHFGTQSDPEPEVIVPETVHFGTQSDPEPEPEVIRTPTFTFVNGASLETEPVEEPAQEPVIVIKEVIKEVPIIKEIVKEVPVIKEVLVPAEKEPLPPPPWFAASQSKPNPSTRSLLRRLENSSAPSLHSPPSPQRLLRLSLPHLHQSSPSLCLLRLSL</sequence>
<dbReference type="AlphaFoldDB" id="U4LAX0"/>
<dbReference type="PANTHER" id="PTHR28190">
    <property type="entry name" value="NUCLEAR MIGRATION PROTEIN NUM1"/>
    <property type="match status" value="1"/>
</dbReference>
<keyword evidence="4" id="KW-1185">Reference proteome</keyword>
<accession>U4LAX0</accession>
<evidence type="ECO:0000256" key="2">
    <source>
        <dbReference type="SAM" id="MobiDB-lite"/>
    </source>
</evidence>
<dbReference type="EMBL" id="HF936491">
    <property type="protein sequence ID" value="CCX16628.1"/>
    <property type="molecule type" value="Genomic_DNA"/>
</dbReference>
<protein>
    <submittedName>
        <fullName evidence="3">Similar to Anucleate primary sterigmata protein A acc. no. Q00083</fullName>
    </submittedName>
</protein>
<evidence type="ECO:0000256" key="1">
    <source>
        <dbReference type="SAM" id="Coils"/>
    </source>
</evidence>
<dbReference type="Proteomes" id="UP000018144">
    <property type="component" value="Unassembled WGS sequence"/>
</dbReference>
<feature type="compositionally biased region" description="Basic and acidic residues" evidence="2">
    <location>
        <begin position="522"/>
        <end position="554"/>
    </location>
</feature>
<dbReference type="GO" id="GO:0005739">
    <property type="term" value="C:mitochondrion"/>
    <property type="evidence" value="ECO:0007669"/>
    <property type="project" value="TreeGrafter"/>
</dbReference>
<evidence type="ECO:0000313" key="4">
    <source>
        <dbReference type="Proteomes" id="UP000018144"/>
    </source>
</evidence>
<name>U4LAX0_PYROM</name>
<feature type="region of interest" description="Disordered" evidence="2">
    <location>
        <begin position="132"/>
        <end position="159"/>
    </location>
</feature>
<dbReference type="GO" id="GO:0000226">
    <property type="term" value="P:microtubule cytoskeleton organization"/>
    <property type="evidence" value="ECO:0007669"/>
    <property type="project" value="TreeGrafter"/>
</dbReference>
<feature type="compositionally biased region" description="Acidic residues" evidence="2">
    <location>
        <begin position="484"/>
        <end position="494"/>
    </location>
</feature>
<feature type="compositionally biased region" description="Basic and acidic residues" evidence="2">
    <location>
        <begin position="458"/>
        <end position="483"/>
    </location>
</feature>
<dbReference type="STRING" id="1076935.U4LAX0"/>
<evidence type="ECO:0000313" key="3">
    <source>
        <dbReference type="EMBL" id="CCX16628.1"/>
    </source>
</evidence>
<feature type="compositionally biased region" description="Polar residues" evidence="2">
    <location>
        <begin position="1018"/>
        <end position="1029"/>
    </location>
</feature>
<feature type="region of interest" description="Disordered" evidence="2">
    <location>
        <begin position="421"/>
        <end position="640"/>
    </location>
</feature>
<feature type="coiled-coil region" evidence="1">
    <location>
        <begin position="204"/>
        <end position="326"/>
    </location>
</feature>
<organism evidence="3 4">
    <name type="scientific">Pyronema omphalodes (strain CBS 100304)</name>
    <name type="common">Pyronema confluens</name>
    <dbReference type="NCBI Taxonomy" id="1076935"/>
    <lineage>
        <taxon>Eukaryota</taxon>
        <taxon>Fungi</taxon>
        <taxon>Dikarya</taxon>
        <taxon>Ascomycota</taxon>
        <taxon>Pezizomycotina</taxon>
        <taxon>Pezizomycetes</taxon>
        <taxon>Pezizales</taxon>
        <taxon>Pyronemataceae</taxon>
        <taxon>Pyronema</taxon>
    </lineage>
</organism>
<feature type="region of interest" description="Disordered" evidence="2">
    <location>
        <begin position="1009"/>
        <end position="1048"/>
    </location>
</feature>
<feature type="region of interest" description="Disordered" evidence="2">
    <location>
        <begin position="335"/>
        <end position="372"/>
    </location>
</feature>
<gene>
    <name evidence="3" type="ORF">PCON_03327</name>
</gene>